<accession>A0A250IR17</accession>
<gene>
    <name evidence="1" type="ORF">MEBOL_007226</name>
</gene>
<keyword evidence="2" id="KW-1185">Reference proteome</keyword>
<dbReference type="EMBL" id="CP022163">
    <property type="protein sequence ID" value="ATB33728.1"/>
    <property type="molecule type" value="Genomic_DNA"/>
</dbReference>
<evidence type="ECO:0000313" key="1">
    <source>
        <dbReference type="EMBL" id="ATB33728.1"/>
    </source>
</evidence>
<protein>
    <submittedName>
        <fullName evidence="1">Uncharacterized protein</fullName>
    </submittedName>
</protein>
<sequence>MNISELVLAWVRSLLAVDPSRWEDAFARFENELGPDWSVRQLAVPKTFSIGARLRDGRELPLSDWREALGMEAPVESRVVDLGTFSAENLPAHMAAAFANTHALCLAIRVRGVPSIYSLQTVHSRRYLISPEQWVEFIRLQPHPERVREALAEELTESNELNHRQPVAAAQVEAYLLTPEGASVLDFLGDSLLTRLQRALRLEGSRELIPEPFRPLFRTSDPDFLDRMMLGEDRQHEFIPRARLLQLSQEATVHDFAALVDAQPSAKKIWDRVAEHLNLNRYSEDAEEVDAAGARDKLLRDPEGFWELSVDHLMNQWQGVCRGYGVDPIIPEAQRGLVRSEREEQLARDRGFVPPEERLHQQEAPEGYQVLLFRELETVPSEVFTSAPSTGAEREEFVGALREAQAFAEKEHSPFLEAFKLARFVLETDAWRLSSERLSDERVEVLRKTVEDAGFSEQASEVLGRKVGVLAYFEQFQPSEDKLRGLLACALANVFGGMGSWNDQYFETPEAQATYERVSARLHGALNAFSVANLNAE</sequence>
<organism evidence="1 2">
    <name type="scientific">Melittangium boletus DSM 14713</name>
    <dbReference type="NCBI Taxonomy" id="1294270"/>
    <lineage>
        <taxon>Bacteria</taxon>
        <taxon>Pseudomonadati</taxon>
        <taxon>Myxococcota</taxon>
        <taxon>Myxococcia</taxon>
        <taxon>Myxococcales</taxon>
        <taxon>Cystobacterineae</taxon>
        <taxon>Archangiaceae</taxon>
        <taxon>Melittangium</taxon>
    </lineage>
</organism>
<evidence type="ECO:0000313" key="2">
    <source>
        <dbReference type="Proteomes" id="UP000217289"/>
    </source>
</evidence>
<dbReference type="OrthoDB" id="5377797at2"/>
<name>A0A250IR17_9BACT</name>
<reference evidence="1 2" key="1">
    <citation type="submission" date="2017-06" db="EMBL/GenBank/DDBJ databases">
        <authorList>
            <person name="Kim H.J."/>
            <person name="Triplett B.A."/>
        </authorList>
    </citation>
    <scope>NUCLEOTIDE SEQUENCE [LARGE SCALE GENOMIC DNA]</scope>
    <source>
        <strain evidence="1 2">DSM 14713</strain>
    </source>
</reference>
<dbReference type="AlphaFoldDB" id="A0A250IR17"/>
<dbReference type="Proteomes" id="UP000217289">
    <property type="component" value="Chromosome"/>
</dbReference>
<dbReference type="RefSeq" id="WP_095981719.1">
    <property type="nucleotide sequence ID" value="NZ_CP022163.1"/>
</dbReference>
<proteinExistence type="predicted"/>
<dbReference type="KEGG" id="mbd:MEBOL_007226"/>